<dbReference type="AlphaFoldDB" id="A0A6C0CYN0"/>
<dbReference type="Pfam" id="PF00752">
    <property type="entry name" value="XPG_N"/>
    <property type="match status" value="1"/>
</dbReference>
<dbReference type="InterPro" id="IPR029060">
    <property type="entry name" value="PIN-like_dom_sf"/>
</dbReference>
<evidence type="ECO:0000259" key="2">
    <source>
        <dbReference type="SMART" id="SM00484"/>
    </source>
</evidence>
<dbReference type="InterPro" id="IPR006085">
    <property type="entry name" value="XPG_DNA_repair_N"/>
</dbReference>
<sequence length="313" mass="36863">MGIKYLNRFLQENCKESIRKVNLYELSGKKVVIDTSIYMYRYLGEEALLENIYLMINILRLNNIIPLFVFDGKPPKEKEDLLRERKQNKKKAEEKYNELKNQLIDGQNAKIEEQMNQLKKEFIRLHHTDIKDVKLLIQSLGASYIEAPGEADKLCAKLVNKNLVYACLSEDMDMFVYGCKRVLRYLSLLNKTAIMYEMKDILIELDMNFNDFKNICIISGTDYNIHNNNDLTNTLKYFKKYRKSKEKKNNFLSWLEENTDYINGLEVREISKLFNIDDVPEFKNCLKTKILNGPINISNLKTILEKADFIFVN</sequence>
<name>A0A6C0CYN0_9ZZZZ</name>
<protein>
    <recommendedName>
        <fullName evidence="5">XPG N-terminal domain-containing protein</fullName>
    </recommendedName>
</protein>
<dbReference type="GO" id="GO:0004518">
    <property type="term" value="F:nuclease activity"/>
    <property type="evidence" value="ECO:0007669"/>
    <property type="project" value="InterPro"/>
</dbReference>
<dbReference type="SMART" id="SM00484">
    <property type="entry name" value="XPGI"/>
    <property type="match status" value="1"/>
</dbReference>
<keyword evidence="1" id="KW-0175">Coiled coil</keyword>
<dbReference type="SMART" id="SM00485">
    <property type="entry name" value="XPGN"/>
    <property type="match status" value="1"/>
</dbReference>
<evidence type="ECO:0000313" key="4">
    <source>
        <dbReference type="EMBL" id="QHT08894.1"/>
    </source>
</evidence>
<dbReference type="SUPFAM" id="SSF88723">
    <property type="entry name" value="PIN domain-like"/>
    <property type="match status" value="1"/>
</dbReference>
<evidence type="ECO:0000259" key="3">
    <source>
        <dbReference type="SMART" id="SM00485"/>
    </source>
</evidence>
<proteinExistence type="predicted"/>
<organism evidence="4">
    <name type="scientific">viral metagenome</name>
    <dbReference type="NCBI Taxonomy" id="1070528"/>
    <lineage>
        <taxon>unclassified sequences</taxon>
        <taxon>metagenomes</taxon>
        <taxon>organismal metagenomes</taxon>
    </lineage>
</organism>
<dbReference type="Gene3D" id="3.40.50.1010">
    <property type="entry name" value="5'-nuclease"/>
    <property type="match status" value="1"/>
</dbReference>
<reference evidence="4" key="1">
    <citation type="journal article" date="2020" name="Nature">
        <title>Giant virus diversity and host interactions through global metagenomics.</title>
        <authorList>
            <person name="Schulz F."/>
            <person name="Roux S."/>
            <person name="Paez-Espino D."/>
            <person name="Jungbluth S."/>
            <person name="Walsh D.A."/>
            <person name="Denef V.J."/>
            <person name="McMahon K.D."/>
            <person name="Konstantinidis K.T."/>
            <person name="Eloe-Fadrosh E.A."/>
            <person name="Kyrpides N.C."/>
            <person name="Woyke T."/>
        </authorList>
    </citation>
    <scope>NUCLEOTIDE SEQUENCE</scope>
    <source>
        <strain evidence="4">GVMAG-M-3300023109-53</strain>
    </source>
</reference>
<dbReference type="Pfam" id="PF00867">
    <property type="entry name" value="XPG_I"/>
    <property type="match status" value="1"/>
</dbReference>
<feature type="domain" description="XPG-I" evidence="2">
    <location>
        <begin position="138"/>
        <end position="207"/>
    </location>
</feature>
<evidence type="ECO:0000256" key="1">
    <source>
        <dbReference type="SAM" id="Coils"/>
    </source>
</evidence>
<feature type="domain" description="XPG N-terminal" evidence="3">
    <location>
        <begin position="1"/>
        <end position="92"/>
    </location>
</feature>
<dbReference type="InterPro" id="IPR006086">
    <property type="entry name" value="XPG-I_dom"/>
</dbReference>
<dbReference type="PRINTS" id="PR00853">
    <property type="entry name" value="XPGRADSUPER"/>
</dbReference>
<dbReference type="EMBL" id="MN739503">
    <property type="protein sequence ID" value="QHT08894.1"/>
    <property type="molecule type" value="Genomic_DNA"/>
</dbReference>
<accession>A0A6C0CYN0</accession>
<feature type="coiled-coil region" evidence="1">
    <location>
        <begin position="78"/>
        <end position="128"/>
    </location>
</feature>
<dbReference type="PANTHER" id="PTHR11081">
    <property type="entry name" value="FLAP ENDONUCLEASE FAMILY MEMBER"/>
    <property type="match status" value="1"/>
</dbReference>
<evidence type="ECO:0008006" key="5">
    <source>
        <dbReference type="Google" id="ProtNLM"/>
    </source>
</evidence>
<dbReference type="InterPro" id="IPR006084">
    <property type="entry name" value="XPG/Rad2"/>
</dbReference>